<evidence type="ECO:0000313" key="12">
    <source>
        <dbReference type="Proteomes" id="UP000640489"/>
    </source>
</evidence>
<dbReference type="InterPro" id="IPR050482">
    <property type="entry name" value="Sensor_HK_TwoCompSys"/>
</dbReference>
<dbReference type="GO" id="GO:0000155">
    <property type="term" value="F:phosphorelay sensor kinase activity"/>
    <property type="evidence" value="ECO:0007669"/>
    <property type="project" value="InterPro"/>
</dbReference>
<feature type="transmembrane region" description="Helical" evidence="9">
    <location>
        <begin position="31"/>
        <end position="47"/>
    </location>
</feature>
<protein>
    <recommendedName>
        <fullName evidence="2">histidine kinase</fullName>
        <ecNumber evidence="2">2.7.13.3</ecNumber>
    </recommendedName>
</protein>
<keyword evidence="4" id="KW-0808">Transferase</keyword>
<keyword evidence="6" id="KW-0418">Kinase</keyword>
<dbReference type="EMBL" id="JADKPN010000001">
    <property type="protein sequence ID" value="MBF4761816.1"/>
    <property type="molecule type" value="Genomic_DNA"/>
</dbReference>
<keyword evidence="7" id="KW-0067">ATP-binding</keyword>
<dbReference type="SUPFAM" id="SSF55874">
    <property type="entry name" value="ATPase domain of HSP90 chaperone/DNA topoisomerase II/histidine kinase"/>
    <property type="match status" value="1"/>
</dbReference>
<dbReference type="EC" id="2.7.13.3" evidence="2"/>
<evidence type="ECO:0000313" key="11">
    <source>
        <dbReference type="EMBL" id="MBF4761816.1"/>
    </source>
</evidence>
<dbReference type="InterPro" id="IPR011712">
    <property type="entry name" value="Sig_transdc_His_kin_sub3_dim/P"/>
</dbReference>
<evidence type="ECO:0000256" key="9">
    <source>
        <dbReference type="SAM" id="Phobius"/>
    </source>
</evidence>
<dbReference type="PANTHER" id="PTHR24421:SF10">
    <property type="entry name" value="NITRATE_NITRITE SENSOR PROTEIN NARQ"/>
    <property type="match status" value="1"/>
</dbReference>
<dbReference type="AlphaFoldDB" id="A0A930YB85"/>
<dbReference type="RefSeq" id="WP_194705003.1">
    <property type="nucleotide sequence ID" value="NZ_JADKPN010000001.1"/>
</dbReference>
<organism evidence="11 12">
    <name type="scientific">Nocardioides islandensis</name>
    <dbReference type="NCBI Taxonomy" id="433663"/>
    <lineage>
        <taxon>Bacteria</taxon>
        <taxon>Bacillati</taxon>
        <taxon>Actinomycetota</taxon>
        <taxon>Actinomycetes</taxon>
        <taxon>Propionibacteriales</taxon>
        <taxon>Nocardioidaceae</taxon>
        <taxon>Nocardioides</taxon>
    </lineage>
</organism>
<keyword evidence="9" id="KW-0472">Membrane</keyword>
<dbReference type="InterPro" id="IPR036890">
    <property type="entry name" value="HATPase_C_sf"/>
</dbReference>
<dbReference type="Pfam" id="PF07730">
    <property type="entry name" value="HisKA_3"/>
    <property type="match status" value="1"/>
</dbReference>
<keyword evidence="9" id="KW-0812">Transmembrane</keyword>
<evidence type="ECO:0000256" key="5">
    <source>
        <dbReference type="ARBA" id="ARBA00022741"/>
    </source>
</evidence>
<evidence type="ECO:0000256" key="6">
    <source>
        <dbReference type="ARBA" id="ARBA00022777"/>
    </source>
</evidence>
<dbReference type="GO" id="GO:0005524">
    <property type="term" value="F:ATP binding"/>
    <property type="evidence" value="ECO:0007669"/>
    <property type="project" value="UniProtKB-KW"/>
</dbReference>
<keyword evidence="3" id="KW-0597">Phosphoprotein</keyword>
<proteinExistence type="predicted"/>
<dbReference type="CDD" id="cd16917">
    <property type="entry name" value="HATPase_UhpB-NarQ-NarX-like"/>
    <property type="match status" value="1"/>
</dbReference>
<reference evidence="11" key="1">
    <citation type="submission" date="2020-11" db="EMBL/GenBank/DDBJ databases">
        <title>Nocardioides sp. nov., isolated from Soil of Cynanchum wilfordii Hemsley rhizosphere.</title>
        <authorList>
            <person name="Lee J.-S."/>
            <person name="Suh M.K."/>
            <person name="Kim J.-S."/>
        </authorList>
    </citation>
    <scope>NUCLEOTIDE SEQUENCE</scope>
    <source>
        <strain evidence="11">KCTC 19275</strain>
    </source>
</reference>
<feature type="transmembrane region" description="Helical" evidence="9">
    <location>
        <begin position="77"/>
        <end position="94"/>
    </location>
</feature>
<dbReference type="GO" id="GO:0016020">
    <property type="term" value="C:membrane"/>
    <property type="evidence" value="ECO:0007669"/>
    <property type="project" value="InterPro"/>
</dbReference>
<evidence type="ECO:0000259" key="10">
    <source>
        <dbReference type="Pfam" id="PF07730"/>
    </source>
</evidence>
<keyword evidence="9" id="KW-1133">Transmembrane helix</keyword>
<dbReference type="PANTHER" id="PTHR24421">
    <property type="entry name" value="NITRATE/NITRITE SENSOR PROTEIN NARX-RELATED"/>
    <property type="match status" value="1"/>
</dbReference>
<feature type="transmembrane region" description="Helical" evidence="9">
    <location>
        <begin position="54"/>
        <end position="71"/>
    </location>
</feature>
<keyword evidence="12" id="KW-1185">Reference proteome</keyword>
<name>A0A930YB85_9ACTN</name>
<keyword evidence="5" id="KW-0547">Nucleotide-binding</keyword>
<feature type="domain" description="Signal transduction histidine kinase subgroup 3 dimerisation and phosphoacceptor" evidence="10">
    <location>
        <begin position="170"/>
        <end position="236"/>
    </location>
</feature>
<evidence type="ECO:0000256" key="2">
    <source>
        <dbReference type="ARBA" id="ARBA00012438"/>
    </source>
</evidence>
<keyword evidence="8" id="KW-0902">Two-component regulatory system</keyword>
<feature type="transmembrane region" description="Helical" evidence="9">
    <location>
        <begin position="124"/>
        <end position="142"/>
    </location>
</feature>
<evidence type="ECO:0000256" key="8">
    <source>
        <dbReference type="ARBA" id="ARBA00023012"/>
    </source>
</evidence>
<dbReference type="GO" id="GO:0046983">
    <property type="term" value="F:protein dimerization activity"/>
    <property type="evidence" value="ECO:0007669"/>
    <property type="project" value="InterPro"/>
</dbReference>
<evidence type="ECO:0000256" key="4">
    <source>
        <dbReference type="ARBA" id="ARBA00022679"/>
    </source>
</evidence>
<dbReference type="Gene3D" id="3.30.565.10">
    <property type="entry name" value="Histidine kinase-like ATPase, C-terminal domain"/>
    <property type="match status" value="1"/>
</dbReference>
<evidence type="ECO:0000256" key="7">
    <source>
        <dbReference type="ARBA" id="ARBA00022840"/>
    </source>
</evidence>
<evidence type="ECO:0000256" key="1">
    <source>
        <dbReference type="ARBA" id="ARBA00000085"/>
    </source>
</evidence>
<dbReference type="Proteomes" id="UP000640489">
    <property type="component" value="Unassembled WGS sequence"/>
</dbReference>
<gene>
    <name evidence="11" type="ORF">ISU07_01645</name>
</gene>
<comment type="catalytic activity">
    <reaction evidence="1">
        <text>ATP + protein L-histidine = ADP + protein N-phospho-L-histidine.</text>
        <dbReference type="EC" id="2.7.13.3"/>
    </reaction>
</comment>
<feature type="transmembrane region" description="Helical" evidence="9">
    <location>
        <begin position="101"/>
        <end position="118"/>
    </location>
</feature>
<accession>A0A930YB85</accession>
<dbReference type="Gene3D" id="1.20.5.1930">
    <property type="match status" value="1"/>
</dbReference>
<sequence>MVARVSRWDVLLPAGIAALGVTEMAVLDLDGWGWGALLEVVACALLVGRRHHPLVFATLAELVLLVIPYVGPQLDEPAVPILVLAVSIYSLARWVPDLRGLAALGLVLLMLFGDYAFVDTRAHDLSDVMFVLSLVAPPYVLGRITRRLALQKEMLEEHQELVRREAVRAERDRIAREMHDVIAHSISAMVVQTSAAQDLVRTDPERAERVLADVADTGRQAIAETGRLLHVLRDDQDELGLAPAPGLADLPGLVAAFRESGLAVELDLPDPLPHLPAGVDVSAYRIVQEALTNALRYGTDRTTSLRVAATPTALSIEATNPTDSPAGGRASTGTGLGLLGIAERVALLGGQLSHGVRDGRFVLTASLPVAT</sequence>
<evidence type="ECO:0000256" key="3">
    <source>
        <dbReference type="ARBA" id="ARBA00022553"/>
    </source>
</evidence>
<comment type="caution">
    <text evidence="11">The sequence shown here is derived from an EMBL/GenBank/DDBJ whole genome shotgun (WGS) entry which is preliminary data.</text>
</comment>